<dbReference type="EMBL" id="CM007650">
    <property type="protein sequence ID" value="ONM59057.1"/>
    <property type="molecule type" value="Genomic_DNA"/>
</dbReference>
<protein>
    <submittedName>
        <fullName evidence="1">Bet1-like protein</fullName>
    </submittedName>
</protein>
<accession>A0A1D6IHU2</accession>
<proteinExistence type="predicted"/>
<gene>
    <name evidence="1" type="ORF">ZEAMMB73_Zm00001d021913</name>
</gene>
<reference evidence="1" key="1">
    <citation type="submission" date="2015-12" db="EMBL/GenBank/DDBJ databases">
        <title>Update maize B73 reference genome by single molecule sequencing technologies.</title>
        <authorList>
            <consortium name="Maize Genome Sequencing Project"/>
            <person name="Ware D."/>
        </authorList>
    </citation>
    <scope>NUCLEOTIDE SEQUENCE [LARGE SCALE GENOMIC DNA]</scope>
    <source>
        <tissue evidence="1">Seedling</tissue>
    </source>
</reference>
<dbReference type="AlphaFoldDB" id="A0A1D6IHU2"/>
<sequence>MISFNLIVPAVLYCLRPCCCKISLDLSKTSYLYSCRTNLINIANVLLIGFISNVSTGNKKCVQIMIIHSCYS</sequence>
<organism evidence="1">
    <name type="scientific">Zea mays</name>
    <name type="common">Maize</name>
    <dbReference type="NCBI Taxonomy" id="4577"/>
    <lineage>
        <taxon>Eukaryota</taxon>
        <taxon>Viridiplantae</taxon>
        <taxon>Streptophyta</taxon>
        <taxon>Embryophyta</taxon>
        <taxon>Tracheophyta</taxon>
        <taxon>Spermatophyta</taxon>
        <taxon>Magnoliopsida</taxon>
        <taxon>Liliopsida</taxon>
        <taxon>Poales</taxon>
        <taxon>Poaceae</taxon>
        <taxon>PACMAD clade</taxon>
        <taxon>Panicoideae</taxon>
        <taxon>Andropogonodae</taxon>
        <taxon>Andropogoneae</taxon>
        <taxon>Tripsacinae</taxon>
        <taxon>Zea</taxon>
    </lineage>
</organism>
<name>A0A1D6IHU2_MAIZE</name>
<evidence type="ECO:0000313" key="1">
    <source>
        <dbReference type="EMBL" id="ONM59057.1"/>
    </source>
</evidence>